<gene>
    <name evidence="1" type="ORF">ABNG04_14340</name>
</gene>
<dbReference type="Proteomes" id="UP001567572">
    <property type="component" value="Unassembled WGS sequence"/>
</dbReference>
<dbReference type="RefSeq" id="WP_371163070.1">
    <property type="nucleotide sequence ID" value="NZ_JBEDNX010000007.1"/>
</dbReference>
<organism evidence="1 2">
    <name type="scientific">Halorubrum miltondacostae</name>
    <dbReference type="NCBI Taxonomy" id="3076378"/>
    <lineage>
        <taxon>Archaea</taxon>
        <taxon>Methanobacteriati</taxon>
        <taxon>Methanobacteriota</taxon>
        <taxon>Stenosarchaea group</taxon>
        <taxon>Halobacteria</taxon>
        <taxon>Halobacteriales</taxon>
        <taxon>Haloferacaceae</taxon>
        <taxon>Halorubrum</taxon>
    </lineage>
</organism>
<evidence type="ECO:0000313" key="1">
    <source>
        <dbReference type="EMBL" id="MEZ3165033.1"/>
    </source>
</evidence>
<sequence length="92" mass="10163">MQIETIERAKKIDESKQIIAEIEERVGFKLSNPRYALSVASKNLQSDSMYIDQMVGAMSEAAGYAIDHGHDALASKAIQSTTELEETVSEDE</sequence>
<accession>A0ABD5M7W9</accession>
<name>A0ABD5M7W9_9EURY</name>
<proteinExistence type="predicted"/>
<comment type="caution">
    <text evidence="1">The sequence shown here is derived from an EMBL/GenBank/DDBJ whole genome shotgun (WGS) entry which is preliminary data.</text>
</comment>
<dbReference type="AlphaFoldDB" id="A0ABD5M7W9"/>
<keyword evidence="2" id="KW-1185">Reference proteome</keyword>
<protein>
    <submittedName>
        <fullName evidence="1">Uncharacterized protein</fullName>
    </submittedName>
</protein>
<reference evidence="1 2" key="1">
    <citation type="submission" date="2024-06" db="EMBL/GenBank/DDBJ databases">
        <title>Halorubrum miltondacostae sp. nov., a potential PHA producer isolated from an inland solar saltern in Rio Maior, Portugal.</title>
        <authorList>
            <person name="Albuquerque L."/>
            <person name="Viver T."/>
            <person name="Barroso C."/>
            <person name="Claudino R."/>
            <person name="Galvan M."/>
            <person name="Simoes G."/>
            <person name="Lobo Da Cunha A."/>
            <person name="Egas C."/>
        </authorList>
    </citation>
    <scope>NUCLEOTIDE SEQUENCE [LARGE SCALE GENOMIC DNA]</scope>
    <source>
        <strain evidence="1 2">RMP-11</strain>
    </source>
</reference>
<dbReference type="EMBL" id="JBEDNY010000005">
    <property type="protein sequence ID" value="MEZ3165033.1"/>
    <property type="molecule type" value="Genomic_DNA"/>
</dbReference>
<evidence type="ECO:0000313" key="2">
    <source>
        <dbReference type="Proteomes" id="UP001567572"/>
    </source>
</evidence>